<evidence type="ECO:0000313" key="1">
    <source>
        <dbReference type="EMBL" id="KAI3785194.1"/>
    </source>
</evidence>
<organism evidence="1 2">
    <name type="scientific">Smallanthus sonchifolius</name>
    <dbReference type="NCBI Taxonomy" id="185202"/>
    <lineage>
        <taxon>Eukaryota</taxon>
        <taxon>Viridiplantae</taxon>
        <taxon>Streptophyta</taxon>
        <taxon>Embryophyta</taxon>
        <taxon>Tracheophyta</taxon>
        <taxon>Spermatophyta</taxon>
        <taxon>Magnoliopsida</taxon>
        <taxon>eudicotyledons</taxon>
        <taxon>Gunneridae</taxon>
        <taxon>Pentapetalae</taxon>
        <taxon>asterids</taxon>
        <taxon>campanulids</taxon>
        <taxon>Asterales</taxon>
        <taxon>Asteraceae</taxon>
        <taxon>Asteroideae</taxon>
        <taxon>Heliantheae alliance</taxon>
        <taxon>Millerieae</taxon>
        <taxon>Smallanthus</taxon>
    </lineage>
</organism>
<keyword evidence="2" id="KW-1185">Reference proteome</keyword>
<gene>
    <name evidence="1" type="ORF">L1987_44308</name>
</gene>
<reference evidence="2" key="1">
    <citation type="journal article" date="2022" name="Mol. Ecol. Resour.">
        <title>The genomes of chicory, endive, great burdock and yacon provide insights into Asteraceae palaeo-polyploidization history and plant inulin production.</title>
        <authorList>
            <person name="Fan W."/>
            <person name="Wang S."/>
            <person name="Wang H."/>
            <person name="Wang A."/>
            <person name="Jiang F."/>
            <person name="Liu H."/>
            <person name="Zhao H."/>
            <person name="Xu D."/>
            <person name="Zhang Y."/>
        </authorList>
    </citation>
    <scope>NUCLEOTIDE SEQUENCE [LARGE SCALE GENOMIC DNA]</scope>
    <source>
        <strain evidence="2">cv. Yunnan</strain>
    </source>
</reference>
<accession>A0ACB9GP28</accession>
<evidence type="ECO:0000313" key="2">
    <source>
        <dbReference type="Proteomes" id="UP001056120"/>
    </source>
</evidence>
<dbReference type="EMBL" id="CM042031">
    <property type="protein sequence ID" value="KAI3785194.1"/>
    <property type="molecule type" value="Genomic_DNA"/>
</dbReference>
<name>A0ACB9GP28_9ASTR</name>
<dbReference type="Proteomes" id="UP001056120">
    <property type="component" value="Linkage Group LG14"/>
</dbReference>
<protein>
    <submittedName>
        <fullName evidence="1">Uncharacterized protein</fullName>
    </submittedName>
</protein>
<proteinExistence type="predicted"/>
<sequence>MRGLEKEQHSKSCIIIKQVKGLFYKLAIAVVLLIASILYFVYFFNSYSSTFGTSSEVILSNLFLDETLILILLRLLHCNYLSLNFKYEVRQWRSGPEKVVVWPGEGGGQRWPFVPEKVMVCD</sequence>
<comment type="caution">
    <text evidence="1">The sequence shown here is derived from an EMBL/GenBank/DDBJ whole genome shotgun (WGS) entry which is preliminary data.</text>
</comment>
<reference evidence="1 2" key="2">
    <citation type="journal article" date="2022" name="Mol. Ecol. Resour.">
        <title>The genomes of chicory, endive, great burdock and yacon provide insights into Asteraceae paleo-polyploidization history and plant inulin production.</title>
        <authorList>
            <person name="Fan W."/>
            <person name="Wang S."/>
            <person name="Wang H."/>
            <person name="Wang A."/>
            <person name="Jiang F."/>
            <person name="Liu H."/>
            <person name="Zhao H."/>
            <person name="Xu D."/>
            <person name="Zhang Y."/>
        </authorList>
    </citation>
    <scope>NUCLEOTIDE SEQUENCE [LARGE SCALE GENOMIC DNA]</scope>
    <source>
        <strain evidence="2">cv. Yunnan</strain>
        <tissue evidence="1">Leaves</tissue>
    </source>
</reference>